<dbReference type="AlphaFoldDB" id="A0A9J7HNJ7"/>
<keyword evidence="2" id="KW-0964">Secreted</keyword>
<feature type="domain" description="Methyltransferase FkbM" evidence="5">
    <location>
        <begin position="116"/>
        <end position="263"/>
    </location>
</feature>
<protein>
    <submittedName>
        <fullName evidence="7">Uncharacterized protein LOC118406725 isoform X1</fullName>
    </submittedName>
</protein>
<dbReference type="SUPFAM" id="SSF53335">
    <property type="entry name" value="S-adenosyl-L-methionine-dependent methyltransferases"/>
    <property type="match status" value="1"/>
</dbReference>
<evidence type="ECO:0000313" key="6">
    <source>
        <dbReference type="Proteomes" id="UP000001554"/>
    </source>
</evidence>
<keyword evidence="4" id="KW-0812">Transmembrane</keyword>
<gene>
    <name evidence="7" type="primary">LOC118406725</name>
</gene>
<evidence type="ECO:0000259" key="5">
    <source>
        <dbReference type="Pfam" id="PF05050"/>
    </source>
</evidence>
<evidence type="ECO:0000256" key="2">
    <source>
        <dbReference type="ARBA" id="ARBA00022525"/>
    </source>
</evidence>
<accession>A0A9J7HNJ7</accession>
<reference evidence="7" key="2">
    <citation type="submission" date="2025-08" db="UniProtKB">
        <authorList>
            <consortium name="RefSeq"/>
        </authorList>
    </citation>
    <scope>IDENTIFICATION</scope>
    <source>
        <strain evidence="7">S238N-H82</strain>
        <tissue evidence="7">Testes</tissue>
    </source>
</reference>
<organism evidence="6 7">
    <name type="scientific">Branchiostoma floridae</name>
    <name type="common">Florida lancelet</name>
    <name type="synonym">Amphioxus</name>
    <dbReference type="NCBI Taxonomy" id="7739"/>
    <lineage>
        <taxon>Eukaryota</taxon>
        <taxon>Metazoa</taxon>
        <taxon>Chordata</taxon>
        <taxon>Cephalochordata</taxon>
        <taxon>Leptocardii</taxon>
        <taxon>Amphioxiformes</taxon>
        <taxon>Branchiostomatidae</taxon>
        <taxon>Branchiostoma</taxon>
    </lineage>
</organism>
<keyword evidence="4" id="KW-0472">Membrane</keyword>
<dbReference type="PANTHER" id="PTHR14093:SF21">
    <property type="entry name" value="EXPRESSED PROTEIN"/>
    <property type="match status" value="1"/>
</dbReference>
<dbReference type="RefSeq" id="XP_035662904.1">
    <property type="nucleotide sequence ID" value="XM_035807011.1"/>
</dbReference>
<evidence type="ECO:0000256" key="4">
    <source>
        <dbReference type="SAM" id="Phobius"/>
    </source>
</evidence>
<keyword evidence="4" id="KW-1133">Transmembrane helix</keyword>
<reference evidence="6" key="1">
    <citation type="journal article" date="2020" name="Nat. Ecol. Evol.">
        <title>Deeply conserved synteny resolves early events in vertebrate evolution.</title>
        <authorList>
            <person name="Simakov O."/>
            <person name="Marletaz F."/>
            <person name="Yue J.X."/>
            <person name="O'Connell B."/>
            <person name="Jenkins J."/>
            <person name="Brandt A."/>
            <person name="Calef R."/>
            <person name="Tung C.H."/>
            <person name="Huang T.K."/>
            <person name="Schmutz J."/>
            <person name="Satoh N."/>
            <person name="Yu J.K."/>
            <person name="Putnam N.H."/>
            <person name="Green R.E."/>
            <person name="Rokhsar D.S."/>
        </authorList>
    </citation>
    <scope>NUCLEOTIDE SEQUENCE [LARGE SCALE GENOMIC DNA]</scope>
    <source>
        <strain evidence="6">S238N-H82</strain>
    </source>
</reference>
<dbReference type="Pfam" id="PF05050">
    <property type="entry name" value="Methyltransf_21"/>
    <property type="match status" value="1"/>
</dbReference>
<dbReference type="OrthoDB" id="10006218at2759"/>
<keyword evidence="6" id="KW-1185">Reference proteome</keyword>
<proteinExistence type="predicted"/>
<evidence type="ECO:0000313" key="7">
    <source>
        <dbReference type="RefSeq" id="XP_035662904.1"/>
    </source>
</evidence>
<dbReference type="GO" id="GO:0005576">
    <property type="term" value="C:extracellular region"/>
    <property type="evidence" value="ECO:0007669"/>
    <property type="project" value="UniProtKB-SubCell"/>
</dbReference>
<comment type="subcellular location">
    <subcellularLocation>
        <location evidence="1">Secreted</location>
    </subcellularLocation>
</comment>
<dbReference type="GeneID" id="118406725"/>
<sequence>MSPNTSHRTAMSSQTVGRRLFGSRWFVLLVGGVLGGCLTHLFVVPSGAYTNIAPKGAAGALGWFLRDFTAQNDNSSSTTNLQHRLAYAPTWKGRLPKAEETPGPTNRAEPRKILLDCGANVASTVQLFRETYPDGQDFIIHSFEIDERLAPFFASYPNHVLHCPTGVSNKDGNMTAYSELVWSPDKGLNNGKDMQWGGGSLFAFDDEKRDTKTGGKRKLSHHRMIPTVDLSRWIQENTAVEDYVIFKLDVEGAEYDILKKMLEDGTFKWVDKYYGEFHGWQPVTGWDKNKKAKLVSDVQTKGKRMLDWAAEYRTYSDFNTMHPPVESDSFAGSPGTVYSSCSAPPSKAPRLALAVLVGMNAKAAHKLVQTIAAHSSRMPVTLFVFGDFVQMFPELVTEWAKTFTIGMRENQPFPLGHFTLQAASWIRMGLVSAIQRLSEVDIQTAYYLPEKVTDVVKKEANSRGLRIIEPTARFPPTDENWLLSVENYYKYRDVERVPKALRVIANQLDNKGGIVSLDSDHPDSYMISVFLMDYLVEKSGYNLVSMVDCLK</sequence>
<evidence type="ECO:0000256" key="3">
    <source>
        <dbReference type="ARBA" id="ARBA00023180"/>
    </source>
</evidence>
<dbReference type="PANTHER" id="PTHR14093">
    <property type="entry name" value="HLA CLASS II GAMMA CHAIN"/>
    <property type="match status" value="1"/>
</dbReference>
<dbReference type="InterPro" id="IPR006342">
    <property type="entry name" value="FkbM_mtfrase"/>
</dbReference>
<dbReference type="InterPro" id="IPR052001">
    <property type="entry name" value="MHC-II_Gamma/Thyroglobulin"/>
</dbReference>
<dbReference type="OMA" id="KTAYYWP"/>
<dbReference type="Gene3D" id="3.40.50.150">
    <property type="entry name" value="Vaccinia Virus protein VP39"/>
    <property type="match status" value="1"/>
</dbReference>
<name>A0A9J7HNJ7_BRAFL</name>
<dbReference type="KEGG" id="bfo:118406725"/>
<dbReference type="NCBIfam" id="TIGR01444">
    <property type="entry name" value="fkbM_fam"/>
    <property type="match status" value="1"/>
</dbReference>
<dbReference type="InterPro" id="IPR029063">
    <property type="entry name" value="SAM-dependent_MTases_sf"/>
</dbReference>
<dbReference type="Proteomes" id="UP000001554">
    <property type="component" value="Chromosome 19"/>
</dbReference>
<keyword evidence="3" id="KW-0325">Glycoprotein</keyword>
<feature type="transmembrane region" description="Helical" evidence="4">
    <location>
        <begin position="21"/>
        <end position="43"/>
    </location>
</feature>
<evidence type="ECO:0000256" key="1">
    <source>
        <dbReference type="ARBA" id="ARBA00004613"/>
    </source>
</evidence>